<comment type="caution">
    <text evidence="1">The sequence shown here is derived from an EMBL/GenBank/DDBJ whole genome shotgun (WGS) entry which is preliminary data.</text>
</comment>
<dbReference type="EMBL" id="WNYA01013047">
    <property type="protein sequence ID" value="KAG8539777.1"/>
    <property type="molecule type" value="Genomic_DNA"/>
</dbReference>
<gene>
    <name evidence="1" type="ORF">GDO81_020377</name>
</gene>
<dbReference type="Proteomes" id="UP000824782">
    <property type="component" value="Unassembled WGS sequence"/>
</dbReference>
<reference evidence="1" key="1">
    <citation type="thesis" date="2020" institute="ProQuest LLC" country="789 East Eisenhower Parkway, Ann Arbor, MI, USA">
        <title>Comparative Genomics and Chromosome Evolution.</title>
        <authorList>
            <person name="Mudd A.B."/>
        </authorList>
    </citation>
    <scope>NUCLEOTIDE SEQUENCE</scope>
    <source>
        <strain evidence="1">237g6f4</strain>
        <tissue evidence="1">Blood</tissue>
    </source>
</reference>
<organism evidence="1 2">
    <name type="scientific">Engystomops pustulosus</name>
    <name type="common">Tungara frog</name>
    <name type="synonym">Physalaemus pustulosus</name>
    <dbReference type="NCBI Taxonomy" id="76066"/>
    <lineage>
        <taxon>Eukaryota</taxon>
        <taxon>Metazoa</taxon>
        <taxon>Chordata</taxon>
        <taxon>Craniata</taxon>
        <taxon>Vertebrata</taxon>
        <taxon>Euteleostomi</taxon>
        <taxon>Amphibia</taxon>
        <taxon>Batrachia</taxon>
        <taxon>Anura</taxon>
        <taxon>Neobatrachia</taxon>
        <taxon>Hyloidea</taxon>
        <taxon>Leptodactylidae</taxon>
        <taxon>Leiuperinae</taxon>
        <taxon>Engystomops</taxon>
    </lineage>
</organism>
<keyword evidence="2" id="KW-1185">Reference proteome</keyword>
<proteinExistence type="predicted"/>
<accession>A0AAV6YXD5</accession>
<sequence>MTTWPTGGRTSIQKGRSKYSQYLRLRKELESLYSAGGDDQQRIDRLKSEMRRFQYSRYTSLVVERDNGIQGAPDPFENCRQCVEKKLIAGLTDSQGVLQESREGILGVVRSYYTDLFQKKALDKEKVTQYL</sequence>
<evidence type="ECO:0000313" key="1">
    <source>
        <dbReference type="EMBL" id="KAG8539777.1"/>
    </source>
</evidence>
<dbReference type="AlphaFoldDB" id="A0AAV6YXD5"/>
<evidence type="ECO:0000313" key="2">
    <source>
        <dbReference type="Proteomes" id="UP000824782"/>
    </source>
</evidence>
<protein>
    <submittedName>
        <fullName evidence="1">Uncharacterized protein</fullName>
    </submittedName>
</protein>
<name>A0AAV6YXD5_ENGPU</name>